<accession>A0A556U9V6</accession>
<dbReference type="AlphaFoldDB" id="A0A556U9V6"/>
<name>A0A556U9V6_BAGYA</name>
<evidence type="ECO:0000313" key="1">
    <source>
        <dbReference type="EMBL" id="TSO15254.1"/>
    </source>
</evidence>
<organism evidence="1 2">
    <name type="scientific">Bagarius yarrelli</name>
    <name type="common">Goonch</name>
    <name type="synonym">Bagrus yarrelli</name>
    <dbReference type="NCBI Taxonomy" id="175774"/>
    <lineage>
        <taxon>Eukaryota</taxon>
        <taxon>Metazoa</taxon>
        <taxon>Chordata</taxon>
        <taxon>Craniata</taxon>
        <taxon>Vertebrata</taxon>
        <taxon>Euteleostomi</taxon>
        <taxon>Actinopterygii</taxon>
        <taxon>Neopterygii</taxon>
        <taxon>Teleostei</taxon>
        <taxon>Ostariophysi</taxon>
        <taxon>Siluriformes</taxon>
        <taxon>Sisoridae</taxon>
        <taxon>Sisorinae</taxon>
        <taxon>Bagarius</taxon>
    </lineage>
</organism>
<dbReference type="Proteomes" id="UP000319801">
    <property type="component" value="Unassembled WGS sequence"/>
</dbReference>
<comment type="caution">
    <text evidence="1">The sequence shown here is derived from an EMBL/GenBank/DDBJ whole genome shotgun (WGS) entry which is preliminary data.</text>
</comment>
<reference evidence="1 2" key="1">
    <citation type="journal article" date="2019" name="Genome Biol. Evol.">
        <title>Whole-Genome Sequencing of the Giant Devil Catfish, Bagarius yarrelli.</title>
        <authorList>
            <person name="Jiang W."/>
            <person name="Lv Y."/>
            <person name="Cheng L."/>
            <person name="Yang K."/>
            <person name="Chao B."/>
            <person name="Wang X."/>
            <person name="Li Y."/>
            <person name="Pan X."/>
            <person name="You X."/>
            <person name="Zhang Y."/>
            <person name="Yang J."/>
            <person name="Li J."/>
            <person name="Zhang X."/>
            <person name="Liu S."/>
            <person name="Sun C."/>
            <person name="Yang J."/>
            <person name="Shi Q."/>
        </authorList>
    </citation>
    <scope>NUCLEOTIDE SEQUENCE [LARGE SCALE GENOMIC DNA]</scope>
    <source>
        <strain evidence="1">JWS20170419001</strain>
        <tissue evidence="1">Muscle</tissue>
    </source>
</reference>
<keyword evidence="2" id="KW-1185">Reference proteome</keyword>
<evidence type="ECO:0000313" key="2">
    <source>
        <dbReference type="Proteomes" id="UP000319801"/>
    </source>
</evidence>
<protein>
    <submittedName>
        <fullName evidence="1">Uncharacterized protein</fullName>
    </submittedName>
</protein>
<dbReference type="EMBL" id="VCAZ01000064">
    <property type="protein sequence ID" value="TSO15254.1"/>
    <property type="molecule type" value="Genomic_DNA"/>
</dbReference>
<sequence length="233" mass="26719">MHHFAQDCLPTSSRCKFKILVPCHRRIVASPDKSAFEKFSNYALSCFGTLWHSPQHWNACYSDNTRTLKHPGFFRHHHLLLIRLRQNLACALLIKTSPTDITMARQLRFHLRINQENVCISTTVSLQERLAVFLRLPDVSFMSQLHFGITLTLVTSMKARRRGGYKGGEAAEKRTPSSQAARESSSNFQLIINHHVFITVKLTIAELSPYKTWRLKALLRKSPLAKNSNHKQS</sequence>
<gene>
    <name evidence="1" type="ORF">Baya_9900</name>
</gene>
<proteinExistence type="predicted"/>